<gene>
    <name evidence="1" type="primary">VPS53</name>
    <name evidence="1" type="ORF">FBU59_002687</name>
</gene>
<dbReference type="EMBL" id="JANBPW010001531">
    <property type="protein sequence ID" value="KAJ1944135.1"/>
    <property type="molecule type" value="Genomic_DNA"/>
</dbReference>
<evidence type="ECO:0000313" key="2">
    <source>
        <dbReference type="Proteomes" id="UP001150603"/>
    </source>
</evidence>
<name>A0ACC1JAH8_9FUNG</name>
<keyword evidence="2" id="KW-1185">Reference proteome</keyword>
<evidence type="ECO:0000313" key="1">
    <source>
        <dbReference type="EMBL" id="KAJ1944135.1"/>
    </source>
</evidence>
<organism evidence="1 2">
    <name type="scientific">Linderina macrospora</name>
    <dbReference type="NCBI Taxonomy" id="4868"/>
    <lineage>
        <taxon>Eukaryota</taxon>
        <taxon>Fungi</taxon>
        <taxon>Fungi incertae sedis</taxon>
        <taxon>Zoopagomycota</taxon>
        <taxon>Kickxellomycotina</taxon>
        <taxon>Kickxellomycetes</taxon>
        <taxon>Kickxellales</taxon>
        <taxon>Kickxellaceae</taxon>
        <taxon>Linderina</taxon>
    </lineage>
</organism>
<feature type="non-terminal residue" evidence="1">
    <location>
        <position position="755"/>
    </location>
</feature>
<reference evidence="1" key="1">
    <citation type="submission" date="2022-07" db="EMBL/GenBank/DDBJ databases">
        <title>Phylogenomic reconstructions and comparative analyses of Kickxellomycotina fungi.</title>
        <authorList>
            <person name="Reynolds N.K."/>
            <person name="Stajich J.E."/>
            <person name="Barry K."/>
            <person name="Grigoriev I.V."/>
            <person name="Crous P."/>
            <person name="Smith M.E."/>
        </authorList>
    </citation>
    <scope>NUCLEOTIDE SEQUENCE</scope>
    <source>
        <strain evidence="1">NRRL 5244</strain>
    </source>
</reference>
<comment type="caution">
    <text evidence="1">The sequence shown here is derived from an EMBL/GenBank/DDBJ whole genome shotgun (WGS) entry which is preliminary data.</text>
</comment>
<sequence length="755" mass="80953">MTRTDTAAADSRRSGQGQGQGHLDSVDFTAAGYVDRLFGDEASLEGLDVAAANIRHRHATTAQDIRQLLRQQSAAGGTRQTQDLSAAKAGIAALYERISEMQAKARVSERMVQDITQDIKALDFAKRNLTAAMTTMKRVQMLTASVERLQSLSDQRRFGDAAQAVLAVSGLSESLQGFGRVRQVAGLIASATALQQRLTSAVCGEIEAGFDAQGVLVGDSQAMHEACVCADALGSEAQARISGFYCAMQLRAYGAIFQANDDVSQLSHVSRRYAWVRRILRNYGDAHATVFPAAWRVDEKLCRAFAEATRDQLAELMATQSQIDVEHLTGALGDTLAFEAQCDKKFGGGESFAGSIACAFEPYMSVYIGGEEAKYAALVRRFQAEPFAVDDDAALSVLASSTDMLYQYRESLRQCAALSTGAAMLDLARVFDRFLAIYARDVLVLRLPRLGGSGGSDASLEDIQHACLVINTADYCASVAGQLEHKIVERISPPFKDQVSFEPSREALLGAINTSVRVLVSGVEAMCEPAFAQLALVPWHSLRSVGDQSAYVMLVASALEAAADTARKAISGQRYFRSFCDKLAARITQRYLAAIHACGVVSEEGAEQLLLDAQALKSTLAALPGAGETAPAAYARIVASGMGAIEAQLKAILAPADPPEALVDRFLLLFENAPRDVFQQILALKGIRPPEQPVYFRTLSRRLMEATPKEKKATPRTPAAESPGRAAKTTTPKTPAAGSPRETVKKSAAPKATVP</sequence>
<proteinExistence type="predicted"/>
<accession>A0ACC1JAH8</accession>
<protein>
    <submittedName>
        <fullName evidence="1">Vacuolar protein sorting-associated protein 53</fullName>
    </submittedName>
</protein>
<dbReference type="Proteomes" id="UP001150603">
    <property type="component" value="Unassembled WGS sequence"/>
</dbReference>